<dbReference type="AlphaFoldDB" id="A0A428ZA09"/>
<name>A0A428ZA09_KIBAR</name>
<evidence type="ECO:0000313" key="2">
    <source>
        <dbReference type="Proteomes" id="UP000287547"/>
    </source>
</evidence>
<reference evidence="1 2" key="1">
    <citation type="submission" date="2018-05" db="EMBL/GenBank/DDBJ databases">
        <title>Evolution of GPA BGCs.</title>
        <authorList>
            <person name="Waglechner N."/>
            <person name="Wright G.D."/>
        </authorList>
    </citation>
    <scope>NUCLEOTIDE SEQUENCE [LARGE SCALE GENOMIC DNA]</scope>
    <source>
        <strain evidence="1 2">A82846</strain>
    </source>
</reference>
<organism evidence="1 2">
    <name type="scientific">Kibdelosporangium aridum</name>
    <dbReference type="NCBI Taxonomy" id="2030"/>
    <lineage>
        <taxon>Bacteria</taxon>
        <taxon>Bacillati</taxon>
        <taxon>Actinomycetota</taxon>
        <taxon>Actinomycetes</taxon>
        <taxon>Pseudonocardiales</taxon>
        <taxon>Pseudonocardiaceae</taxon>
        <taxon>Kibdelosporangium</taxon>
    </lineage>
</organism>
<dbReference type="EMBL" id="QHKI01000014">
    <property type="protein sequence ID" value="RSM84893.1"/>
    <property type="molecule type" value="Genomic_DNA"/>
</dbReference>
<comment type="caution">
    <text evidence="1">The sequence shown here is derived from an EMBL/GenBank/DDBJ whole genome shotgun (WGS) entry which is preliminary data.</text>
</comment>
<gene>
    <name evidence="1" type="ORF">DMH04_18675</name>
</gene>
<dbReference type="RefSeq" id="WP_037266927.1">
    <property type="nucleotide sequence ID" value="NZ_QHKI01000014.1"/>
</dbReference>
<dbReference type="OrthoDB" id="4087049at2"/>
<dbReference type="Proteomes" id="UP000287547">
    <property type="component" value="Unassembled WGS sequence"/>
</dbReference>
<proteinExistence type="predicted"/>
<protein>
    <submittedName>
        <fullName evidence="1">Uncharacterized protein</fullName>
    </submittedName>
</protein>
<accession>A0A428ZA09</accession>
<evidence type="ECO:0000313" key="1">
    <source>
        <dbReference type="EMBL" id="RSM84893.1"/>
    </source>
</evidence>
<sequence>MTRAEVLQDLLANGTEHSSGTLRRSAAELDLPLADLLVIAGHPVPAHLRPPERDPEAVYAFINRGTYFSHSQLASLKDFVVSLAEERPAVEAVESAALIRKPSGSGEIVTGFIQNRGFPVDRLHYVTALAKSTIRRLLHGSPIGPRALRVVAFLLGWRFADLAVVAGVEPEPGEVVRGLPCHHLGQVFIAAIPLTTEQLWQAVAEADRIGDERTNNRDTCPDTG</sequence>